<comment type="caution">
    <text evidence="2">The sequence shown here is derived from an EMBL/GenBank/DDBJ whole genome shotgun (WGS) entry which is preliminary data.</text>
</comment>
<dbReference type="PROSITE" id="PS50222">
    <property type="entry name" value="EF_HAND_2"/>
    <property type="match status" value="2"/>
</dbReference>
<keyword evidence="3" id="KW-1185">Reference proteome</keyword>
<feature type="domain" description="EF-hand" evidence="1">
    <location>
        <begin position="39"/>
        <end position="69"/>
    </location>
</feature>
<dbReference type="InterPro" id="IPR011992">
    <property type="entry name" value="EF-hand-dom_pair"/>
</dbReference>
<organism evidence="2 3">
    <name type="scientific">Actinocorallia longicatena</name>
    <dbReference type="NCBI Taxonomy" id="111803"/>
    <lineage>
        <taxon>Bacteria</taxon>
        <taxon>Bacillati</taxon>
        <taxon>Actinomycetota</taxon>
        <taxon>Actinomycetes</taxon>
        <taxon>Streptosporangiales</taxon>
        <taxon>Thermomonosporaceae</taxon>
        <taxon>Actinocorallia</taxon>
    </lineage>
</organism>
<dbReference type="EMBL" id="BAAAUV010000005">
    <property type="protein sequence ID" value="GAA3209066.1"/>
    <property type="molecule type" value="Genomic_DNA"/>
</dbReference>
<dbReference type="Gene3D" id="1.10.238.10">
    <property type="entry name" value="EF-hand"/>
    <property type="match status" value="1"/>
</dbReference>
<dbReference type="Proteomes" id="UP001501237">
    <property type="component" value="Unassembled WGS sequence"/>
</dbReference>
<feature type="domain" description="EF-hand" evidence="1">
    <location>
        <begin position="3"/>
        <end position="38"/>
    </location>
</feature>
<dbReference type="CDD" id="cd00051">
    <property type="entry name" value="EFh"/>
    <property type="match status" value="1"/>
</dbReference>
<evidence type="ECO:0000313" key="3">
    <source>
        <dbReference type="Proteomes" id="UP001501237"/>
    </source>
</evidence>
<dbReference type="InterPro" id="IPR018247">
    <property type="entry name" value="EF_Hand_1_Ca_BS"/>
</dbReference>
<accession>A0ABP6Q7D7</accession>
<sequence>MALTEQEATEAFHVVDTNNDGMITPQELAHLWERNGDVLGDDELLRIFAKADTDHDGLISLPEFIALLG</sequence>
<dbReference type="SMART" id="SM00054">
    <property type="entry name" value="EFh"/>
    <property type="match status" value="2"/>
</dbReference>
<dbReference type="SUPFAM" id="SSF47473">
    <property type="entry name" value="EF-hand"/>
    <property type="match status" value="1"/>
</dbReference>
<evidence type="ECO:0000313" key="2">
    <source>
        <dbReference type="EMBL" id="GAA3209066.1"/>
    </source>
</evidence>
<protein>
    <recommendedName>
        <fullName evidence="1">EF-hand domain-containing protein</fullName>
    </recommendedName>
</protein>
<gene>
    <name evidence="2" type="ORF">GCM10010468_26340</name>
</gene>
<dbReference type="RefSeq" id="WP_344826972.1">
    <property type="nucleotide sequence ID" value="NZ_BAAAUV010000005.1"/>
</dbReference>
<dbReference type="PROSITE" id="PS00018">
    <property type="entry name" value="EF_HAND_1"/>
    <property type="match status" value="2"/>
</dbReference>
<evidence type="ECO:0000259" key="1">
    <source>
        <dbReference type="PROSITE" id="PS50222"/>
    </source>
</evidence>
<reference evidence="3" key="1">
    <citation type="journal article" date="2019" name="Int. J. Syst. Evol. Microbiol.">
        <title>The Global Catalogue of Microorganisms (GCM) 10K type strain sequencing project: providing services to taxonomists for standard genome sequencing and annotation.</title>
        <authorList>
            <consortium name="The Broad Institute Genomics Platform"/>
            <consortium name="The Broad Institute Genome Sequencing Center for Infectious Disease"/>
            <person name="Wu L."/>
            <person name="Ma J."/>
        </authorList>
    </citation>
    <scope>NUCLEOTIDE SEQUENCE [LARGE SCALE GENOMIC DNA]</scope>
    <source>
        <strain evidence="3">JCM 9377</strain>
    </source>
</reference>
<dbReference type="Pfam" id="PF13499">
    <property type="entry name" value="EF-hand_7"/>
    <property type="match status" value="1"/>
</dbReference>
<proteinExistence type="predicted"/>
<dbReference type="InterPro" id="IPR002048">
    <property type="entry name" value="EF_hand_dom"/>
</dbReference>
<name>A0ABP6Q7D7_9ACTN</name>